<dbReference type="Gene3D" id="3.40.50.1470">
    <property type="entry name" value="Peptidyl-tRNA hydrolase"/>
    <property type="match status" value="1"/>
</dbReference>
<accession>A0A6J6LU21</accession>
<dbReference type="InterPro" id="IPR001328">
    <property type="entry name" value="Pept_tRNA_hydro"/>
</dbReference>
<dbReference type="EMBL" id="CAEZWE010000102">
    <property type="protein sequence ID" value="CAB4665370.1"/>
    <property type="molecule type" value="Genomic_DNA"/>
</dbReference>
<sequence length="67" mass="7307">MRTDDYIRVRIGVGKPQSKEQGANFVLSSIPAAERKILDVAAEIAADAVEKILTTDVAAAMQEYNTR</sequence>
<dbReference type="Pfam" id="PF01195">
    <property type="entry name" value="Pept_tRNA_hydro"/>
    <property type="match status" value="1"/>
</dbReference>
<proteinExistence type="predicted"/>
<dbReference type="SUPFAM" id="SSF53178">
    <property type="entry name" value="Peptidyl-tRNA hydrolase-like"/>
    <property type="match status" value="1"/>
</dbReference>
<name>A0A6J6LU21_9ZZZZ</name>
<reference evidence="1" key="1">
    <citation type="submission" date="2020-05" db="EMBL/GenBank/DDBJ databases">
        <authorList>
            <person name="Chiriac C."/>
            <person name="Salcher M."/>
            <person name="Ghai R."/>
            <person name="Kavagutti S V."/>
        </authorList>
    </citation>
    <scope>NUCLEOTIDE SEQUENCE</scope>
</reference>
<protein>
    <submittedName>
        <fullName evidence="1">Unannotated protein</fullName>
    </submittedName>
</protein>
<organism evidence="1">
    <name type="scientific">freshwater metagenome</name>
    <dbReference type="NCBI Taxonomy" id="449393"/>
    <lineage>
        <taxon>unclassified sequences</taxon>
        <taxon>metagenomes</taxon>
        <taxon>ecological metagenomes</taxon>
    </lineage>
</organism>
<dbReference type="InterPro" id="IPR036416">
    <property type="entry name" value="Pept_tRNA_hydro_sf"/>
</dbReference>
<evidence type="ECO:0000313" key="1">
    <source>
        <dbReference type="EMBL" id="CAB4665370.1"/>
    </source>
</evidence>
<gene>
    <name evidence="1" type="ORF">UFOPK2169_01679</name>
</gene>
<dbReference type="AlphaFoldDB" id="A0A6J6LU21"/>
<dbReference type="GO" id="GO:0004045">
    <property type="term" value="F:peptidyl-tRNA hydrolase activity"/>
    <property type="evidence" value="ECO:0007669"/>
    <property type="project" value="InterPro"/>
</dbReference>